<evidence type="ECO:0000256" key="1">
    <source>
        <dbReference type="SAM" id="MobiDB-lite"/>
    </source>
</evidence>
<accession>A0A926RVE5</accession>
<evidence type="ECO:0000313" key="3">
    <source>
        <dbReference type="Proteomes" id="UP000626844"/>
    </source>
</evidence>
<feature type="region of interest" description="Disordered" evidence="1">
    <location>
        <begin position="1"/>
        <end position="78"/>
    </location>
</feature>
<reference evidence="2" key="1">
    <citation type="submission" date="2020-09" db="EMBL/GenBank/DDBJ databases">
        <title>A novel bacterium of genus Bacillus, isolated from South China Sea.</title>
        <authorList>
            <person name="Huang H."/>
            <person name="Mo K."/>
            <person name="Hu Y."/>
        </authorList>
    </citation>
    <scope>NUCLEOTIDE SEQUENCE</scope>
    <source>
        <strain evidence="2">IB182487</strain>
    </source>
</reference>
<dbReference type="RefSeq" id="WP_191154721.1">
    <property type="nucleotide sequence ID" value="NZ_JACXAI010000001.1"/>
</dbReference>
<feature type="compositionally biased region" description="Basic and acidic residues" evidence="1">
    <location>
        <begin position="8"/>
        <end position="20"/>
    </location>
</feature>
<dbReference type="Pfam" id="PF13025">
    <property type="entry name" value="DUF3886"/>
    <property type="match status" value="1"/>
</dbReference>
<sequence>MATKKNKKSNEGSLHLKDSLNDQLFQQLQSMKKELKEKETEKTEKEREQKIKEKREREKNKSFEELLAESNQDWKQFK</sequence>
<dbReference type="Proteomes" id="UP000626844">
    <property type="component" value="Unassembled WGS sequence"/>
</dbReference>
<dbReference type="AlphaFoldDB" id="A0A926RVE5"/>
<proteinExistence type="predicted"/>
<protein>
    <submittedName>
        <fullName evidence="2">YqkE family protein</fullName>
    </submittedName>
</protein>
<evidence type="ECO:0000313" key="2">
    <source>
        <dbReference type="EMBL" id="MBD1378721.1"/>
    </source>
</evidence>
<organism evidence="2 3">
    <name type="scientific">Metabacillus arenae</name>
    <dbReference type="NCBI Taxonomy" id="2771434"/>
    <lineage>
        <taxon>Bacteria</taxon>
        <taxon>Bacillati</taxon>
        <taxon>Bacillota</taxon>
        <taxon>Bacilli</taxon>
        <taxon>Bacillales</taxon>
        <taxon>Bacillaceae</taxon>
        <taxon>Metabacillus</taxon>
    </lineage>
</organism>
<feature type="compositionally biased region" description="Polar residues" evidence="1">
    <location>
        <begin position="21"/>
        <end position="30"/>
    </location>
</feature>
<comment type="caution">
    <text evidence="2">The sequence shown here is derived from an EMBL/GenBank/DDBJ whole genome shotgun (WGS) entry which is preliminary data.</text>
</comment>
<name>A0A926RVE5_9BACI</name>
<feature type="compositionally biased region" description="Polar residues" evidence="1">
    <location>
        <begin position="69"/>
        <end position="78"/>
    </location>
</feature>
<keyword evidence="3" id="KW-1185">Reference proteome</keyword>
<dbReference type="InterPro" id="IPR024980">
    <property type="entry name" value="DUF3886"/>
</dbReference>
<gene>
    <name evidence="2" type="ORF">IC621_00625</name>
</gene>
<feature type="compositionally biased region" description="Basic and acidic residues" evidence="1">
    <location>
        <begin position="31"/>
        <end position="64"/>
    </location>
</feature>
<dbReference type="EMBL" id="JACXAI010000001">
    <property type="protein sequence ID" value="MBD1378721.1"/>
    <property type="molecule type" value="Genomic_DNA"/>
</dbReference>